<name>A0A6A6SBK9_9PLEO</name>
<dbReference type="EMBL" id="MU006779">
    <property type="protein sequence ID" value="KAF2644143.1"/>
    <property type="molecule type" value="Genomic_DNA"/>
</dbReference>
<keyword evidence="3" id="KW-1185">Reference proteome</keyword>
<keyword evidence="1" id="KW-0812">Transmembrane</keyword>
<dbReference type="Proteomes" id="UP000799753">
    <property type="component" value="Unassembled WGS sequence"/>
</dbReference>
<evidence type="ECO:0000313" key="3">
    <source>
        <dbReference type="Proteomes" id="UP000799753"/>
    </source>
</evidence>
<protein>
    <submittedName>
        <fullName evidence="2">Uncharacterized protein</fullName>
    </submittedName>
</protein>
<keyword evidence="1" id="KW-1133">Transmembrane helix</keyword>
<evidence type="ECO:0000313" key="2">
    <source>
        <dbReference type="EMBL" id="KAF2644143.1"/>
    </source>
</evidence>
<proteinExistence type="predicted"/>
<reference evidence="2" key="1">
    <citation type="journal article" date="2020" name="Stud. Mycol.">
        <title>101 Dothideomycetes genomes: a test case for predicting lifestyles and emergence of pathogens.</title>
        <authorList>
            <person name="Haridas S."/>
            <person name="Albert R."/>
            <person name="Binder M."/>
            <person name="Bloem J."/>
            <person name="Labutti K."/>
            <person name="Salamov A."/>
            <person name="Andreopoulos B."/>
            <person name="Baker S."/>
            <person name="Barry K."/>
            <person name="Bills G."/>
            <person name="Bluhm B."/>
            <person name="Cannon C."/>
            <person name="Castanera R."/>
            <person name="Culley D."/>
            <person name="Daum C."/>
            <person name="Ezra D."/>
            <person name="Gonzalez J."/>
            <person name="Henrissat B."/>
            <person name="Kuo A."/>
            <person name="Liang C."/>
            <person name="Lipzen A."/>
            <person name="Lutzoni F."/>
            <person name="Magnuson J."/>
            <person name="Mondo S."/>
            <person name="Nolan M."/>
            <person name="Ohm R."/>
            <person name="Pangilinan J."/>
            <person name="Park H.-J."/>
            <person name="Ramirez L."/>
            <person name="Alfaro M."/>
            <person name="Sun H."/>
            <person name="Tritt A."/>
            <person name="Yoshinaga Y."/>
            <person name="Zwiers L.-H."/>
            <person name="Turgeon B."/>
            <person name="Goodwin S."/>
            <person name="Spatafora J."/>
            <person name="Crous P."/>
            <person name="Grigoriev I."/>
        </authorList>
    </citation>
    <scope>NUCLEOTIDE SEQUENCE</scope>
    <source>
        <strain evidence="2">CBS 473.64</strain>
    </source>
</reference>
<sequence length="127" mass="14059">MAAQSYAIVTINGTDIADPSMIYPYMACSNPLYLATPSWKPTGDTWINVLMGTISIVGVCLQILFADRIARAVHRKSYPFCCYCACIKIMGAQRLSVCDLGQYDVVMQKVRAHRIEDGLEECSGRIV</sequence>
<accession>A0A6A6SBK9</accession>
<evidence type="ECO:0000256" key="1">
    <source>
        <dbReference type="SAM" id="Phobius"/>
    </source>
</evidence>
<dbReference type="OrthoDB" id="10577902at2759"/>
<feature type="transmembrane region" description="Helical" evidence="1">
    <location>
        <begin position="46"/>
        <end position="66"/>
    </location>
</feature>
<dbReference type="AlphaFoldDB" id="A0A6A6SBK9"/>
<gene>
    <name evidence="2" type="ORF">P280DRAFT_225910</name>
</gene>
<organism evidence="2 3">
    <name type="scientific">Massarina eburnea CBS 473.64</name>
    <dbReference type="NCBI Taxonomy" id="1395130"/>
    <lineage>
        <taxon>Eukaryota</taxon>
        <taxon>Fungi</taxon>
        <taxon>Dikarya</taxon>
        <taxon>Ascomycota</taxon>
        <taxon>Pezizomycotina</taxon>
        <taxon>Dothideomycetes</taxon>
        <taxon>Pleosporomycetidae</taxon>
        <taxon>Pleosporales</taxon>
        <taxon>Massarineae</taxon>
        <taxon>Massarinaceae</taxon>
        <taxon>Massarina</taxon>
    </lineage>
</organism>
<keyword evidence="1" id="KW-0472">Membrane</keyword>